<evidence type="ECO:0000256" key="2">
    <source>
        <dbReference type="ARBA" id="ARBA00022737"/>
    </source>
</evidence>
<feature type="signal peptide" evidence="5">
    <location>
        <begin position="1"/>
        <end position="22"/>
    </location>
</feature>
<comment type="similarity">
    <text evidence="1">Belongs to the PPR family. PCMP-H subfamily.</text>
</comment>
<dbReference type="PROSITE" id="PS51375">
    <property type="entry name" value="PPR"/>
    <property type="match status" value="5"/>
</dbReference>
<dbReference type="Pfam" id="PF01535">
    <property type="entry name" value="PPR"/>
    <property type="match status" value="3"/>
</dbReference>
<dbReference type="PANTHER" id="PTHR47926:SF377">
    <property type="entry name" value="OS04G0469400 PROTEIN"/>
    <property type="match status" value="1"/>
</dbReference>
<feature type="domain" description="DYW" evidence="6">
    <location>
        <begin position="876"/>
        <end position="947"/>
    </location>
</feature>
<dbReference type="Proteomes" id="UP001358586">
    <property type="component" value="Chromosome 8"/>
</dbReference>
<dbReference type="Pfam" id="PF14432">
    <property type="entry name" value="DYW_deaminase"/>
    <property type="match status" value="1"/>
</dbReference>
<keyword evidence="5" id="KW-0732">Signal</keyword>
<feature type="repeat" description="PPR" evidence="3">
    <location>
        <begin position="561"/>
        <end position="595"/>
    </location>
</feature>
<evidence type="ECO:0000256" key="5">
    <source>
        <dbReference type="SAM" id="SignalP"/>
    </source>
</evidence>
<dbReference type="InterPro" id="IPR002885">
    <property type="entry name" value="PPR_rpt"/>
</dbReference>
<feature type="repeat" description="PPR" evidence="3">
    <location>
        <begin position="661"/>
        <end position="691"/>
    </location>
</feature>
<comment type="caution">
    <text evidence="7">The sequence shown here is derived from an EMBL/GenBank/DDBJ whole genome shotgun (WGS) entry which is preliminary data.</text>
</comment>
<sequence length="991" mass="110282">MRLQSYLTLSVVLSCTCPLMPASLVHLHTNNCSSIFAHPPMLIQTQINPTLKIPSFSRKPIQTHTLKDICLRGNLKEAFQSLPVSSNDHPDETYAPVLELCAQKKALSQGLQIHAHMIKSCSVSESVFLATKVVFMYGKCGSVRNAEKVFDQIGQRSIFTWNAMIGAYVSNGKPFEVLQTYKEMRVLGVPLDAYSFPSLLKASGLLKNLYLGAEIHGLAVKFGYDSTVCVVNSLVAMYAKCDDLFGARRLFGRIDQKDDVVSWNSIISAYSSNGRSMEALELFREMQKAGLDSNTYTAVACLQACGDYSFRKLGKEIHAAVLKSAQLLDAYVAGALVAMYVRCCKMSEAVRTFNKLEEKDKVAWNSVLTGFIQNGMCSEALHFFHDFQNAGEKPDQVTVISILVACGRMGYLLNGMELHAYAIKIGFDLDLQVGNTLIDMYAKCSCVNYMGYAFNRMPDKDLISWTTVIAGYAQNSYALKAFELFREVQLIDIDVDPMMIGSILLACSELACVSQVKEIHGYIMRRGLSDVVLQNMIVDVYGECGNIDYAVQTFESIQFKDVVSWTSMISAYVHNGLANEALELFHILNKTNIHPDSIALKSALSAASSLSALKYGKEIHGFIIRHNFSEGSIASSLVDMYSRCGMVENAHTIFKSIQSKDLVLWTSMINAYGMHGHGKVAIDLFNKMKENLTPDHVAFLSVLYACSHSGLTAEGRQFFEIMKYEYQLEPWPEHYACLVDLLGRANCLEEAFEFVKSMQMAPTAEIWCALLQACQVHSNQELGEIAVQKLLELGSTNPGHYVLVSNVFSAKGRCKDAEKIRSRMKERGLKKSPGCSWIEVGNGIHTFMARDKCHPECHHITKKLDQITEKLEKEGGYIAQTKFVLHNVEENEKVKMLYGHSERLAIAYGLLKTAEQTPIRVTKNLRVCGDCHTFCKLVSKLFGRELLKVMMDYESEHVNGEGGNGPKGSNGKKVPCDENPLHHATTCTRNG</sequence>
<evidence type="ECO:0000256" key="4">
    <source>
        <dbReference type="SAM" id="MobiDB-lite"/>
    </source>
</evidence>
<dbReference type="InterPro" id="IPR046960">
    <property type="entry name" value="PPR_At4g14850-like_plant"/>
</dbReference>
<dbReference type="InterPro" id="IPR046848">
    <property type="entry name" value="E_motif"/>
</dbReference>
<feature type="repeat" description="PPR" evidence="3">
    <location>
        <begin position="157"/>
        <end position="191"/>
    </location>
</feature>
<keyword evidence="2" id="KW-0677">Repeat</keyword>
<evidence type="ECO:0000313" key="7">
    <source>
        <dbReference type="EMBL" id="KAK5811154.1"/>
    </source>
</evidence>
<evidence type="ECO:0000256" key="1">
    <source>
        <dbReference type="ARBA" id="ARBA00006643"/>
    </source>
</evidence>
<feature type="chain" id="PRO_5045476093" description="DYW domain-containing protein" evidence="5">
    <location>
        <begin position="23"/>
        <end position="991"/>
    </location>
</feature>
<proteinExistence type="inferred from homology"/>
<feature type="repeat" description="PPR" evidence="3">
    <location>
        <begin position="360"/>
        <end position="394"/>
    </location>
</feature>
<dbReference type="Gene3D" id="1.25.40.10">
    <property type="entry name" value="Tetratricopeptide repeat domain"/>
    <property type="match status" value="5"/>
</dbReference>
<dbReference type="EMBL" id="JARKNE010000008">
    <property type="protein sequence ID" value="KAK5811154.1"/>
    <property type="molecule type" value="Genomic_DNA"/>
</dbReference>
<dbReference type="Pfam" id="PF20431">
    <property type="entry name" value="E_motif"/>
    <property type="match status" value="1"/>
</dbReference>
<feature type="repeat" description="PPR" evidence="3">
    <location>
        <begin position="259"/>
        <end position="293"/>
    </location>
</feature>
<dbReference type="InterPro" id="IPR011990">
    <property type="entry name" value="TPR-like_helical_dom_sf"/>
</dbReference>
<dbReference type="InterPro" id="IPR032867">
    <property type="entry name" value="DYW_dom"/>
</dbReference>
<dbReference type="PANTHER" id="PTHR47926">
    <property type="entry name" value="PENTATRICOPEPTIDE REPEAT-CONTAINING PROTEIN"/>
    <property type="match status" value="1"/>
</dbReference>
<gene>
    <name evidence="7" type="ORF">PVK06_026476</name>
</gene>
<evidence type="ECO:0000313" key="8">
    <source>
        <dbReference type="Proteomes" id="UP001358586"/>
    </source>
</evidence>
<protein>
    <recommendedName>
        <fullName evidence="6">DYW domain-containing protein</fullName>
    </recommendedName>
</protein>
<organism evidence="7 8">
    <name type="scientific">Gossypium arboreum</name>
    <name type="common">Tree cotton</name>
    <name type="synonym">Gossypium nanking</name>
    <dbReference type="NCBI Taxonomy" id="29729"/>
    <lineage>
        <taxon>Eukaryota</taxon>
        <taxon>Viridiplantae</taxon>
        <taxon>Streptophyta</taxon>
        <taxon>Embryophyta</taxon>
        <taxon>Tracheophyta</taxon>
        <taxon>Spermatophyta</taxon>
        <taxon>Magnoliopsida</taxon>
        <taxon>eudicotyledons</taxon>
        <taxon>Gunneridae</taxon>
        <taxon>Pentapetalae</taxon>
        <taxon>rosids</taxon>
        <taxon>malvids</taxon>
        <taxon>Malvales</taxon>
        <taxon>Malvaceae</taxon>
        <taxon>Malvoideae</taxon>
        <taxon>Gossypium</taxon>
    </lineage>
</organism>
<feature type="region of interest" description="Disordered" evidence="4">
    <location>
        <begin position="958"/>
        <end position="980"/>
    </location>
</feature>
<dbReference type="PROSITE" id="PS51257">
    <property type="entry name" value="PROKAR_LIPOPROTEIN"/>
    <property type="match status" value="1"/>
</dbReference>
<evidence type="ECO:0000256" key="3">
    <source>
        <dbReference type="PROSITE-ProRule" id="PRU00708"/>
    </source>
</evidence>
<reference evidence="7 8" key="1">
    <citation type="submission" date="2023-03" db="EMBL/GenBank/DDBJ databases">
        <title>WGS of Gossypium arboreum.</title>
        <authorList>
            <person name="Yu D."/>
        </authorList>
    </citation>
    <scope>NUCLEOTIDE SEQUENCE [LARGE SCALE GENOMIC DNA]</scope>
    <source>
        <tissue evidence="7">Leaf</tissue>
    </source>
</reference>
<evidence type="ECO:0000259" key="6">
    <source>
        <dbReference type="Pfam" id="PF14432"/>
    </source>
</evidence>
<name>A0ABR0NZ28_GOSAR</name>
<accession>A0ABR0NZ28</accession>
<dbReference type="Pfam" id="PF13041">
    <property type="entry name" value="PPR_2"/>
    <property type="match status" value="4"/>
</dbReference>
<keyword evidence="8" id="KW-1185">Reference proteome</keyword>
<dbReference type="NCBIfam" id="TIGR00756">
    <property type="entry name" value="PPR"/>
    <property type="match status" value="5"/>
</dbReference>